<keyword evidence="4" id="KW-0238">DNA-binding</keyword>
<dbReference type="InterPro" id="IPR014284">
    <property type="entry name" value="RNA_pol_sigma-70_dom"/>
</dbReference>
<dbReference type="PANTHER" id="PTHR43133">
    <property type="entry name" value="RNA POLYMERASE ECF-TYPE SIGMA FACTO"/>
    <property type="match status" value="1"/>
</dbReference>
<dbReference type="CDD" id="cd06171">
    <property type="entry name" value="Sigma70_r4"/>
    <property type="match status" value="1"/>
</dbReference>
<evidence type="ECO:0000256" key="1">
    <source>
        <dbReference type="ARBA" id="ARBA00010641"/>
    </source>
</evidence>
<dbReference type="Pfam" id="PF04542">
    <property type="entry name" value="Sigma70_r2"/>
    <property type="match status" value="1"/>
</dbReference>
<evidence type="ECO:0000256" key="2">
    <source>
        <dbReference type="ARBA" id="ARBA00023015"/>
    </source>
</evidence>
<dbReference type="GO" id="GO:0016987">
    <property type="term" value="F:sigma factor activity"/>
    <property type="evidence" value="ECO:0007669"/>
    <property type="project" value="UniProtKB-KW"/>
</dbReference>
<feature type="domain" description="RNA polymerase sigma-70 region 2" evidence="6">
    <location>
        <begin position="44"/>
        <end position="109"/>
    </location>
</feature>
<dbReference type="PANTHER" id="PTHR43133:SF8">
    <property type="entry name" value="RNA POLYMERASE SIGMA FACTOR HI_1459-RELATED"/>
    <property type="match status" value="1"/>
</dbReference>
<organism evidence="8 9">
    <name type="scientific">Desulfomonile tiedjei</name>
    <dbReference type="NCBI Taxonomy" id="2358"/>
    <lineage>
        <taxon>Bacteria</taxon>
        <taxon>Pseudomonadati</taxon>
        <taxon>Thermodesulfobacteriota</taxon>
        <taxon>Desulfomonilia</taxon>
        <taxon>Desulfomonilales</taxon>
        <taxon>Desulfomonilaceae</taxon>
        <taxon>Desulfomonile</taxon>
    </lineage>
</organism>
<reference evidence="8" key="1">
    <citation type="submission" date="2020-07" db="EMBL/GenBank/DDBJ databases">
        <title>Huge and variable diversity of episymbiotic CPR bacteria and DPANN archaea in groundwater ecosystems.</title>
        <authorList>
            <person name="He C.Y."/>
            <person name="Keren R."/>
            <person name="Whittaker M."/>
            <person name="Farag I.F."/>
            <person name="Doudna J."/>
            <person name="Cate J.H.D."/>
            <person name="Banfield J.F."/>
        </authorList>
    </citation>
    <scope>NUCLEOTIDE SEQUENCE</scope>
    <source>
        <strain evidence="8">NC_groundwater_1664_Pr3_B-0.1um_52_9</strain>
    </source>
</reference>
<dbReference type="Proteomes" id="UP000807825">
    <property type="component" value="Unassembled WGS sequence"/>
</dbReference>
<dbReference type="NCBIfam" id="TIGR02937">
    <property type="entry name" value="sigma70-ECF"/>
    <property type="match status" value="1"/>
</dbReference>
<gene>
    <name evidence="8" type="ORF">HY912_23450</name>
</gene>
<comment type="similarity">
    <text evidence="1">Belongs to the sigma-70 factor family. ECF subfamily.</text>
</comment>
<name>A0A9D6V9L5_9BACT</name>
<dbReference type="InterPro" id="IPR039425">
    <property type="entry name" value="RNA_pol_sigma-70-like"/>
</dbReference>
<evidence type="ECO:0000259" key="6">
    <source>
        <dbReference type="Pfam" id="PF04542"/>
    </source>
</evidence>
<evidence type="ECO:0000313" key="9">
    <source>
        <dbReference type="Proteomes" id="UP000807825"/>
    </source>
</evidence>
<dbReference type="InterPro" id="IPR013325">
    <property type="entry name" value="RNA_pol_sigma_r2"/>
</dbReference>
<dbReference type="GO" id="GO:0003677">
    <property type="term" value="F:DNA binding"/>
    <property type="evidence" value="ECO:0007669"/>
    <property type="project" value="UniProtKB-KW"/>
</dbReference>
<dbReference type="AlphaFoldDB" id="A0A9D6V9L5"/>
<dbReference type="InterPro" id="IPR013249">
    <property type="entry name" value="RNA_pol_sigma70_r4_t2"/>
</dbReference>
<dbReference type="InterPro" id="IPR007627">
    <property type="entry name" value="RNA_pol_sigma70_r2"/>
</dbReference>
<dbReference type="Pfam" id="PF08281">
    <property type="entry name" value="Sigma70_r4_2"/>
    <property type="match status" value="1"/>
</dbReference>
<keyword evidence="3" id="KW-0731">Sigma factor</keyword>
<dbReference type="SUPFAM" id="SSF88659">
    <property type="entry name" value="Sigma3 and sigma4 domains of RNA polymerase sigma factors"/>
    <property type="match status" value="1"/>
</dbReference>
<evidence type="ECO:0000256" key="4">
    <source>
        <dbReference type="ARBA" id="ARBA00023125"/>
    </source>
</evidence>
<comment type="caution">
    <text evidence="8">The sequence shown here is derived from an EMBL/GenBank/DDBJ whole genome shotgun (WGS) entry which is preliminary data.</text>
</comment>
<evidence type="ECO:0000313" key="8">
    <source>
        <dbReference type="EMBL" id="MBI5252461.1"/>
    </source>
</evidence>
<proteinExistence type="inferred from homology"/>
<evidence type="ECO:0000256" key="5">
    <source>
        <dbReference type="ARBA" id="ARBA00023163"/>
    </source>
</evidence>
<dbReference type="InterPro" id="IPR036388">
    <property type="entry name" value="WH-like_DNA-bd_sf"/>
</dbReference>
<feature type="domain" description="RNA polymerase sigma factor 70 region 4 type 2" evidence="7">
    <location>
        <begin position="141"/>
        <end position="193"/>
    </location>
</feature>
<accession>A0A9D6V9L5</accession>
<dbReference type="SUPFAM" id="SSF88946">
    <property type="entry name" value="Sigma2 domain of RNA polymerase sigma factors"/>
    <property type="match status" value="1"/>
</dbReference>
<dbReference type="Gene3D" id="1.10.10.10">
    <property type="entry name" value="Winged helix-like DNA-binding domain superfamily/Winged helix DNA-binding domain"/>
    <property type="match status" value="1"/>
</dbReference>
<dbReference type="EMBL" id="JACRDE010000610">
    <property type="protein sequence ID" value="MBI5252461.1"/>
    <property type="molecule type" value="Genomic_DNA"/>
</dbReference>
<sequence length="205" mass="24121">MTTAYELQTIDVKNESSRVDGPLSSDMEEIRLSLDGDGAAYERLVGRYEKVISARMWRFTRDTFKHRELVQDVFVEAYLSLKTFRGKAPFEHWLSRIATTVGYRHWRTKIKERSNRTVPIEEWDQATWEEPESMEPEKAAEILHSLLERLPPRDRLVLMLRHVENRSIEETAELTGWSRTMVKVQAWRARNKLKKLFEAAGLEVD</sequence>
<keyword evidence="2" id="KW-0805">Transcription regulation</keyword>
<dbReference type="Gene3D" id="1.10.1740.10">
    <property type="match status" value="1"/>
</dbReference>
<protein>
    <submittedName>
        <fullName evidence="8">RNA polymerase sigma factor</fullName>
    </submittedName>
</protein>
<dbReference type="GO" id="GO:0006352">
    <property type="term" value="P:DNA-templated transcription initiation"/>
    <property type="evidence" value="ECO:0007669"/>
    <property type="project" value="InterPro"/>
</dbReference>
<dbReference type="InterPro" id="IPR013324">
    <property type="entry name" value="RNA_pol_sigma_r3/r4-like"/>
</dbReference>
<keyword evidence="5" id="KW-0804">Transcription</keyword>
<evidence type="ECO:0000256" key="3">
    <source>
        <dbReference type="ARBA" id="ARBA00023082"/>
    </source>
</evidence>
<evidence type="ECO:0000259" key="7">
    <source>
        <dbReference type="Pfam" id="PF08281"/>
    </source>
</evidence>